<sequence>MPRPNSEKMTFEKFCRDYIPEHPELGLGTDELSPSEFAKVALEEGRKLGFAFTESEIQAVLGEHRRVRKEIANLGASVKASANGTAMCWHGGITTEEPIDADWLVIKAEQPER</sequence>
<organism evidence="1 2">
    <name type="scientific">Streptomyces paradoxus</name>
    <dbReference type="NCBI Taxonomy" id="66375"/>
    <lineage>
        <taxon>Bacteria</taxon>
        <taxon>Bacillati</taxon>
        <taxon>Actinomycetota</taxon>
        <taxon>Actinomycetes</taxon>
        <taxon>Kitasatosporales</taxon>
        <taxon>Streptomycetaceae</taxon>
        <taxon>Streptomyces</taxon>
    </lineage>
</organism>
<dbReference type="Proteomes" id="UP000591537">
    <property type="component" value="Unassembled WGS sequence"/>
</dbReference>
<dbReference type="RefSeq" id="WP_184567927.1">
    <property type="nucleotide sequence ID" value="NZ_BAAARS010000012.1"/>
</dbReference>
<name>A0A7W9TM00_9ACTN</name>
<keyword evidence="2" id="KW-1185">Reference proteome</keyword>
<comment type="caution">
    <text evidence="1">The sequence shown here is derived from an EMBL/GenBank/DDBJ whole genome shotgun (WGS) entry which is preliminary data.</text>
</comment>
<accession>A0A7W9TM00</accession>
<evidence type="ECO:0000313" key="1">
    <source>
        <dbReference type="EMBL" id="MBB6081842.1"/>
    </source>
</evidence>
<dbReference type="EMBL" id="JACHGV010000023">
    <property type="protein sequence ID" value="MBB6081842.1"/>
    <property type="molecule type" value="Genomic_DNA"/>
</dbReference>
<dbReference type="AlphaFoldDB" id="A0A7W9TM00"/>
<evidence type="ECO:0000313" key="2">
    <source>
        <dbReference type="Proteomes" id="UP000591537"/>
    </source>
</evidence>
<gene>
    <name evidence="1" type="ORF">HNR57_007805</name>
</gene>
<protein>
    <submittedName>
        <fullName evidence="1">Uncharacterized protein</fullName>
    </submittedName>
</protein>
<reference evidence="1 2" key="1">
    <citation type="submission" date="2020-08" db="EMBL/GenBank/DDBJ databases">
        <title>Genomic Encyclopedia of Type Strains, Phase IV (KMG-IV): sequencing the most valuable type-strain genomes for metagenomic binning, comparative biology and taxonomic classification.</title>
        <authorList>
            <person name="Goeker M."/>
        </authorList>
    </citation>
    <scope>NUCLEOTIDE SEQUENCE [LARGE SCALE GENOMIC DNA]</scope>
    <source>
        <strain evidence="1 2">DSM 43350</strain>
    </source>
</reference>
<proteinExistence type="predicted"/>